<accession>A0ABT2HQN4</accession>
<protein>
    <submittedName>
        <fullName evidence="5">Methyltransferase domain-containing protein</fullName>
    </submittedName>
</protein>
<keyword evidence="1 5" id="KW-0489">Methyltransferase</keyword>
<gene>
    <name evidence="5" type="ORF">M3B43_06605</name>
</gene>
<keyword evidence="3" id="KW-0949">S-adenosyl-L-methionine</keyword>
<dbReference type="Proteomes" id="UP001205046">
    <property type="component" value="Unassembled WGS sequence"/>
</dbReference>
<reference evidence="5 6" key="1">
    <citation type="submission" date="2022-04" db="EMBL/GenBank/DDBJ databases">
        <title>Human microbiome associated bacterial genomes.</title>
        <authorList>
            <person name="Sandstrom S."/>
            <person name="Salamzade R."/>
            <person name="Kalan L.R."/>
        </authorList>
    </citation>
    <scope>NUCLEOTIDE SEQUENCE [LARGE SCALE GENOMIC DNA]</scope>
    <source>
        <strain evidence="6">p3-SID767</strain>
    </source>
</reference>
<comment type="caution">
    <text evidence="5">The sequence shown here is derived from an EMBL/GenBank/DDBJ whole genome shotgun (WGS) entry which is preliminary data.</text>
</comment>
<dbReference type="NCBIfam" id="NF004851">
    <property type="entry name" value="PRK06202.1"/>
    <property type="match status" value="1"/>
</dbReference>
<dbReference type="EMBL" id="JALXMO010000013">
    <property type="protein sequence ID" value="MCT1607002.1"/>
    <property type="molecule type" value="Genomic_DNA"/>
</dbReference>
<dbReference type="PANTHER" id="PTHR43464:SF19">
    <property type="entry name" value="UBIQUINONE BIOSYNTHESIS O-METHYLTRANSFERASE, MITOCHONDRIAL"/>
    <property type="match status" value="1"/>
</dbReference>
<keyword evidence="2" id="KW-0808">Transferase</keyword>
<feature type="domain" description="Methyltransferase" evidence="4">
    <location>
        <begin position="65"/>
        <end position="159"/>
    </location>
</feature>
<name>A0ABT2HQN4_9MICC</name>
<evidence type="ECO:0000313" key="6">
    <source>
        <dbReference type="Proteomes" id="UP001205046"/>
    </source>
</evidence>
<organism evidence="5 6">
    <name type="scientific">Nesterenkonia massiliensis</name>
    <dbReference type="NCBI Taxonomy" id="1232429"/>
    <lineage>
        <taxon>Bacteria</taxon>
        <taxon>Bacillati</taxon>
        <taxon>Actinomycetota</taxon>
        <taxon>Actinomycetes</taxon>
        <taxon>Micrococcales</taxon>
        <taxon>Micrococcaceae</taxon>
        <taxon>Nesterenkonia</taxon>
    </lineage>
</organism>
<dbReference type="CDD" id="cd02440">
    <property type="entry name" value="AdoMet_MTases"/>
    <property type="match status" value="1"/>
</dbReference>
<dbReference type="SUPFAM" id="SSF53335">
    <property type="entry name" value="S-adenosyl-L-methionine-dependent methyltransferases"/>
    <property type="match status" value="1"/>
</dbReference>
<evidence type="ECO:0000256" key="3">
    <source>
        <dbReference type="ARBA" id="ARBA00022691"/>
    </source>
</evidence>
<dbReference type="RefSeq" id="WP_260073034.1">
    <property type="nucleotide sequence ID" value="NZ_JALXMO010000013.1"/>
</dbReference>
<keyword evidence="6" id="KW-1185">Reference proteome</keyword>
<sequence length="233" mass="25760">MSRPSLARRDVHLRELMDDPDCDPQRLQTTLRRFGVVNRFVSGWDVLYRKRIRPMLQNQGGTGRILDVGSGGGDVIRRLSSLAEKDGFTVRWTGVDPDPRAYETSSAASPPNAQFLCTDAEAMWSTGERFDLVISNHVLHHLGADELTSFAEYSRRLSSGLVLHSDISRSRLAYGLYSAAILPVAPGTFLRVDGLRSIRRSYTPAELAATLGSPWRTSVPYPFRVLAEAPGSA</sequence>
<evidence type="ECO:0000256" key="1">
    <source>
        <dbReference type="ARBA" id="ARBA00022603"/>
    </source>
</evidence>
<dbReference type="PANTHER" id="PTHR43464">
    <property type="entry name" value="METHYLTRANSFERASE"/>
    <property type="match status" value="1"/>
</dbReference>
<proteinExistence type="predicted"/>
<dbReference type="Gene3D" id="3.40.50.150">
    <property type="entry name" value="Vaccinia Virus protein VP39"/>
    <property type="match status" value="1"/>
</dbReference>
<evidence type="ECO:0000256" key="2">
    <source>
        <dbReference type="ARBA" id="ARBA00022679"/>
    </source>
</evidence>
<dbReference type="Pfam" id="PF13649">
    <property type="entry name" value="Methyltransf_25"/>
    <property type="match status" value="1"/>
</dbReference>
<dbReference type="GO" id="GO:0008168">
    <property type="term" value="F:methyltransferase activity"/>
    <property type="evidence" value="ECO:0007669"/>
    <property type="project" value="UniProtKB-KW"/>
</dbReference>
<dbReference type="InterPro" id="IPR029063">
    <property type="entry name" value="SAM-dependent_MTases_sf"/>
</dbReference>
<evidence type="ECO:0000313" key="5">
    <source>
        <dbReference type="EMBL" id="MCT1607002.1"/>
    </source>
</evidence>
<evidence type="ECO:0000259" key="4">
    <source>
        <dbReference type="Pfam" id="PF13649"/>
    </source>
</evidence>
<dbReference type="InterPro" id="IPR041698">
    <property type="entry name" value="Methyltransf_25"/>
</dbReference>
<dbReference type="GO" id="GO:0032259">
    <property type="term" value="P:methylation"/>
    <property type="evidence" value="ECO:0007669"/>
    <property type="project" value="UniProtKB-KW"/>
</dbReference>